<dbReference type="SUPFAM" id="SSF55154">
    <property type="entry name" value="CYTH-like phosphatases"/>
    <property type="match status" value="1"/>
</dbReference>
<gene>
    <name evidence="1" type="ORF">ADK38_44170</name>
</gene>
<sequence>MADTVRECERKYEAAGTPRLPSLTGVRRVATVADEGVVELDAVYYDPADRRLAAAGITSVSYTH</sequence>
<accession>A0ABR5ISG9</accession>
<dbReference type="EMBL" id="LGUT01004349">
    <property type="protein sequence ID" value="KOG53451.1"/>
    <property type="molecule type" value="Genomic_DNA"/>
</dbReference>
<evidence type="ECO:0000313" key="2">
    <source>
        <dbReference type="Proteomes" id="UP000037020"/>
    </source>
</evidence>
<protein>
    <submittedName>
        <fullName evidence="1">Uncharacterized protein</fullName>
    </submittedName>
</protein>
<reference evidence="1 2" key="1">
    <citation type="submission" date="2015-07" db="EMBL/GenBank/DDBJ databases">
        <authorList>
            <person name="Ju K.-S."/>
            <person name="Doroghazi J.R."/>
            <person name="Metcalf W.W."/>
        </authorList>
    </citation>
    <scope>NUCLEOTIDE SEQUENCE [LARGE SCALE GENOMIC DNA]</scope>
    <source>
        <strain evidence="1 2">NRRL B-3589</strain>
    </source>
</reference>
<feature type="non-terminal residue" evidence="1">
    <location>
        <position position="64"/>
    </location>
</feature>
<dbReference type="Proteomes" id="UP000037020">
    <property type="component" value="Unassembled WGS sequence"/>
</dbReference>
<comment type="caution">
    <text evidence="1">The sequence shown here is derived from an EMBL/GenBank/DDBJ whole genome shotgun (WGS) entry which is preliminary data.</text>
</comment>
<proteinExistence type="predicted"/>
<organism evidence="1 2">
    <name type="scientific">Streptomyces varsoviensis</name>
    <dbReference type="NCBI Taxonomy" id="67373"/>
    <lineage>
        <taxon>Bacteria</taxon>
        <taxon>Bacillati</taxon>
        <taxon>Actinomycetota</taxon>
        <taxon>Actinomycetes</taxon>
        <taxon>Kitasatosporales</taxon>
        <taxon>Streptomycetaceae</taxon>
        <taxon>Streptomyces</taxon>
    </lineage>
</organism>
<keyword evidence="2" id="KW-1185">Reference proteome</keyword>
<evidence type="ECO:0000313" key="1">
    <source>
        <dbReference type="EMBL" id="KOG53451.1"/>
    </source>
</evidence>
<name>A0ABR5ISG9_9ACTN</name>
<dbReference type="InterPro" id="IPR033469">
    <property type="entry name" value="CYTH-like_dom_sf"/>
</dbReference>